<dbReference type="PANTHER" id="PTHR46696:SF1">
    <property type="entry name" value="CYTOCHROME P450 YJIB-RELATED"/>
    <property type="match status" value="1"/>
</dbReference>
<keyword evidence="4" id="KW-1185">Reference proteome</keyword>
<dbReference type="PROSITE" id="PS00086">
    <property type="entry name" value="CYTOCHROME_P450"/>
    <property type="match status" value="1"/>
</dbReference>
<evidence type="ECO:0000313" key="3">
    <source>
        <dbReference type="EMBL" id="MDF3294173.1"/>
    </source>
</evidence>
<dbReference type="PRINTS" id="PR00359">
    <property type="entry name" value="BP450"/>
</dbReference>
<evidence type="ECO:0000256" key="1">
    <source>
        <dbReference type="ARBA" id="ARBA00010617"/>
    </source>
</evidence>
<organism evidence="3 4">
    <name type="scientific">Streptomyces silvisoli</name>
    <dbReference type="NCBI Taxonomy" id="3034235"/>
    <lineage>
        <taxon>Bacteria</taxon>
        <taxon>Bacillati</taxon>
        <taxon>Actinomycetota</taxon>
        <taxon>Actinomycetes</taxon>
        <taxon>Kitasatosporales</taxon>
        <taxon>Streptomycetaceae</taxon>
        <taxon>Streptomyces</taxon>
    </lineage>
</organism>
<dbReference type="EMBL" id="JARJBC010000037">
    <property type="protein sequence ID" value="MDF3294173.1"/>
    <property type="molecule type" value="Genomic_DNA"/>
</dbReference>
<keyword evidence="2" id="KW-0349">Heme</keyword>
<accession>A0ABT5ZYU3</accession>
<keyword evidence="2" id="KW-0560">Oxidoreductase</keyword>
<proteinExistence type="inferred from homology"/>
<dbReference type="PANTHER" id="PTHR46696">
    <property type="entry name" value="P450, PUTATIVE (EUROFUNG)-RELATED"/>
    <property type="match status" value="1"/>
</dbReference>
<dbReference type="InterPro" id="IPR036396">
    <property type="entry name" value="Cyt_P450_sf"/>
</dbReference>
<dbReference type="Proteomes" id="UP001216579">
    <property type="component" value="Unassembled WGS sequence"/>
</dbReference>
<keyword evidence="2" id="KW-0408">Iron</keyword>
<dbReference type="RefSeq" id="WP_276096983.1">
    <property type="nucleotide sequence ID" value="NZ_JARJBC010000037.1"/>
</dbReference>
<dbReference type="SUPFAM" id="SSF48264">
    <property type="entry name" value="Cytochrome P450"/>
    <property type="match status" value="1"/>
</dbReference>
<dbReference type="InterPro" id="IPR001128">
    <property type="entry name" value="Cyt_P450"/>
</dbReference>
<protein>
    <submittedName>
        <fullName evidence="3">Cytochrome P450</fullName>
    </submittedName>
</protein>
<keyword evidence="2" id="KW-0503">Monooxygenase</keyword>
<sequence length="414" mass="45703">MSDHIPTTARSLVDIAASTPQQDLFARVLDQRSRPNPYPLYAALRRQPVSRQADGTWVVSGYDEIAALLHDPRISSDMRNAGQESAPGAEKSFILRDPPSHDRLRGAVMARFTPAVVESLRADVRRITGELLDAAGSQGRIDLVDEVAYPLPVSVICKLLGIPPEDEARFHVWADTLARSLDRDPDMTQEEADQIQHAADALADYLTQFTAERAKNPGGDLISGLLTGGAHTEPLRGDELVVTTRLLLIAGHETTVNLITNGMLTLLRHPDILTRFRREPALVVPMVEELVRYEPSVQFRYRATLDDIDVGGTTIPGGSAVVLLLAAGSRDPHHFDQPEQFIPDRTPNEHFGFGGGIHYCVGAPLARLEAHVVLPELVRRMENPRLAEDPPPYRPTAALRGPRHLWLNVDRIRP</sequence>
<keyword evidence="2" id="KW-0479">Metal-binding</keyword>
<comment type="caution">
    <text evidence="3">The sequence shown here is derived from an EMBL/GenBank/DDBJ whole genome shotgun (WGS) entry which is preliminary data.</text>
</comment>
<dbReference type="PRINTS" id="PR00385">
    <property type="entry name" value="P450"/>
</dbReference>
<reference evidence="3 4" key="1">
    <citation type="submission" date="2023-03" db="EMBL/GenBank/DDBJ databases">
        <title>Draft genome sequence of Streptomyces sp. RB6PN23 isolated from peat swamp forest in Thailand.</title>
        <authorList>
            <person name="Klaysubun C."/>
            <person name="Duangmal K."/>
        </authorList>
    </citation>
    <scope>NUCLEOTIDE SEQUENCE [LARGE SCALE GENOMIC DNA]</scope>
    <source>
        <strain evidence="3 4">RB6PN23</strain>
    </source>
</reference>
<gene>
    <name evidence="3" type="ORF">P3G67_34215</name>
</gene>
<dbReference type="InterPro" id="IPR002397">
    <property type="entry name" value="Cyt_P450_B"/>
</dbReference>
<dbReference type="CDD" id="cd20625">
    <property type="entry name" value="CYP164-like"/>
    <property type="match status" value="1"/>
</dbReference>
<evidence type="ECO:0000256" key="2">
    <source>
        <dbReference type="RuleBase" id="RU000461"/>
    </source>
</evidence>
<dbReference type="Pfam" id="PF00067">
    <property type="entry name" value="p450"/>
    <property type="match status" value="1"/>
</dbReference>
<dbReference type="InterPro" id="IPR017972">
    <property type="entry name" value="Cyt_P450_CS"/>
</dbReference>
<evidence type="ECO:0000313" key="4">
    <source>
        <dbReference type="Proteomes" id="UP001216579"/>
    </source>
</evidence>
<name>A0ABT5ZYU3_9ACTN</name>
<dbReference type="Gene3D" id="1.10.630.10">
    <property type="entry name" value="Cytochrome P450"/>
    <property type="match status" value="1"/>
</dbReference>
<comment type="similarity">
    <text evidence="1 2">Belongs to the cytochrome P450 family.</text>
</comment>